<name>A0A1W2CU90_9MICO</name>
<feature type="compositionally biased region" description="Acidic residues" evidence="1">
    <location>
        <begin position="194"/>
        <end position="242"/>
    </location>
</feature>
<keyword evidence="2" id="KW-1133">Transmembrane helix</keyword>
<dbReference type="InterPro" id="IPR046542">
    <property type="entry name" value="DUF6801"/>
</dbReference>
<feature type="transmembrane region" description="Helical" evidence="2">
    <location>
        <begin position="276"/>
        <end position="295"/>
    </location>
</feature>
<gene>
    <name evidence="5" type="ORF">SAMN06296429_11292</name>
</gene>
<dbReference type="EMBL" id="FWXN01000012">
    <property type="protein sequence ID" value="SMC88474.1"/>
    <property type="molecule type" value="Genomic_DNA"/>
</dbReference>
<dbReference type="Pfam" id="PF20611">
    <property type="entry name" value="DUF6801"/>
    <property type="match status" value="1"/>
</dbReference>
<evidence type="ECO:0000256" key="2">
    <source>
        <dbReference type="SAM" id="Phobius"/>
    </source>
</evidence>
<feature type="domain" description="DUF6801" evidence="4">
    <location>
        <begin position="39"/>
        <end position="183"/>
    </location>
</feature>
<accession>A0A1W2CU90</accession>
<evidence type="ECO:0000259" key="4">
    <source>
        <dbReference type="Pfam" id="PF20611"/>
    </source>
</evidence>
<protein>
    <recommendedName>
        <fullName evidence="4">DUF6801 domain-containing protein</fullName>
    </recommendedName>
</protein>
<feature type="region of interest" description="Disordered" evidence="1">
    <location>
        <begin position="191"/>
        <end position="266"/>
    </location>
</feature>
<feature type="chain" id="PRO_5010703243" description="DUF6801 domain-containing protein" evidence="3">
    <location>
        <begin position="27"/>
        <end position="302"/>
    </location>
</feature>
<proteinExistence type="predicted"/>
<evidence type="ECO:0000313" key="5">
    <source>
        <dbReference type="EMBL" id="SMC88474.1"/>
    </source>
</evidence>
<organism evidence="5 6">
    <name type="scientific">Janibacter indicus</name>
    <dbReference type="NCBI Taxonomy" id="857417"/>
    <lineage>
        <taxon>Bacteria</taxon>
        <taxon>Bacillati</taxon>
        <taxon>Actinomycetota</taxon>
        <taxon>Actinomycetes</taxon>
        <taxon>Micrococcales</taxon>
        <taxon>Intrasporangiaceae</taxon>
        <taxon>Janibacter</taxon>
    </lineage>
</organism>
<sequence>MTNFTTRASAGAALVTGLGLMGVATAAPASAEVTGSLEYTCEEVGQNIQFTDPWTVDLTLDVPEAVEQGETIPAGAVTATVTPGADATETMQGLGVTSLEGTAETTYTFGEGGTARDVALTVPKTDVPATGTVSVDATGESTEETAPAEDVNVPITAGDFTAQLENQDGFIFQIECTAPEDATVGTVAVGDAEPPAEEPEEPAEPEEPSDPPAEPEEPSDPPADDTEEPPADDTGSGDDAGDDAGAGSGDAGEPEVPGVVQTDGVTAGSALTSPTAIALGGLLLAGAGASTVVVARRKAAQH</sequence>
<evidence type="ECO:0000256" key="3">
    <source>
        <dbReference type="SAM" id="SignalP"/>
    </source>
</evidence>
<dbReference type="Proteomes" id="UP000192634">
    <property type="component" value="Unassembled WGS sequence"/>
</dbReference>
<dbReference type="OrthoDB" id="5149549at2"/>
<keyword evidence="2" id="KW-0472">Membrane</keyword>
<evidence type="ECO:0000256" key="1">
    <source>
        <dbReference type="SAM" id="MobiDB-lite"/>
    </source>
</evidence>
<dbReference type="RefSeq" id="WP_143445604.1">
    <property type="nucleotide sequence ID" value="NZ_FWXN01000012.1"/>
</dbReference>
<evidence type="ECO:0000313" key="6">
    <source>
        <dbReference type="Proteomes" id="UP000192634"/>
    </source>
</evidence>
<dbReference type="AlphaFoldDB" id="A0A1W2CU90"/>
<keyword evidence="2" id="KW-0812">Transmembrane</keyword>
<feature type="signal peptide" evidence="3">
    <location>
        <begin position="1"/>
        <end position="26"/>
    </location>
</feature>
<keyword evidence="3" id="KW-0732">Signal</keyword>
<reference evidence="5 6" key="1">
    <citation type="submission" date="2017-04" db="EMBL/GenBank/DDBJ databases">
        <authorList>
            <person name="Afonso C.L."/>
            <person name="Miller P.J."/>
            <person name="Scott M.A."/>
            <person name="Spackman E."/>
            <person name="Goraichik I."/>
            <person name="Dimitrov K.M."/>
            <person name="Suarez D.L."/>
            <person name="Swayne D.E."/>
        </authorList>
    </citation>
    <scope>NUCLEOTIDE SEQUENCE [LARGE SCALE GENOMIC DNA]</scope>
    <source>
        <strain evidence="5 6">CGMCC 1.12511</strain>
    </source>
</reference>